<evidence type="ECO:0000313" key="2">
    <source>
        <dbReference type="Proteomes" id="UP000286912"/>
    </source>
</evidence>
<dbReference type="AlphaFoldDB" id="A0A3S0WJ40"/>
<evidence type="ECO:0000313" key="1">
    <source>
        <dbReference type="EMBL" id="RUR46000.1"/>
    </source>
</evidence>
<dbReference type="Gene3D" id="3.40.50.300">
    <property type="entry name" value="P-loop containing nucleotide triphosphate hydrolases"/>
    <property type="match status" value="1"/>
</dbReference>
<proteinExistence type="predicted"/>
<organism evidence="1 2">
    <name type="scientific">Vreelandella populi</name>
    <dbReference type="NCBI Taxonomy" id="2498858"/>
    <lineage>
        <taxon>Bacteria</taxon>
        <taxon>Pseudomonadati</taxon>
        <taxon>Pseudomonadota</taxon>
        <taxon>Gammaproteobacteria</taxon>
        <taxon>Oceanospirillales</taxon>
        <taxon>Halomonadaceae</taxon>
        <taxon>Vreelandella</taxon>
    </lineage>
</organism>
<evidence type="ECO:0008006" key="3">
    <source>
        <dbReference type="Google" id="ProtNLM"/>
    </source>
</evidence>
<keyword evidence="2" id="KW-1185">Reference proteome</keyword>
<reference evidence="1 2" key="1">
    <citation type="submission" date="2018-12" db="EMBL/GenBank/DDBJ databases">
        <title>three novel Halomonas strain isolated from plants.</title>
        <authorList>
            <person name="Sun C."/>
        </authorList>
    </citation>
    <scope>NUCLEOTIDE SEQUENCE [LARGE SCALE GENOMIC DNA]</scope>
    <source>
        <strain evidence="1 2">RC</strain>
    </source>
</reference>
<dbReference type="SUPFAM" id="SSF52540">
    <property type="entry name" value="P-loop containing nucleoside triphosphate hydrolases"/>
    <property type="match status" value="1"/>
</dbReference>
<dbReference type="InterPro" id="IPR027417">
    <property type="entry name" value="P-loop_NTPase"/>
</dbReference>
<dbReference type="Proteomes" id="UP000286912">
    <property type="component" value="Unassembled WGS sequence"/>
</dbReference>
<gene>
    <name evidence="1" type="ORF">ELY37_08345</name>
</gene>
<accession>A0A3S0WJ40</accession>
<dbReference type="RefSeq" id="WP_126981603.1">
    <property type="nucleotide sequence ID" value="NZ_RZHD01000005.1"/>
</dbReference>
<dbReference type="EMBL" id="RZHD01000005">
    <property type="protein sequence ID" value="RUR46000.1"/>
    <property type="molecule type" value="Genomic_DNA"/>
</dbReference>
<dbReference type="OrthoDB" id="547265at2"/>
<sequence length="271" mass="31355">MKEIILHLGVHKTATTYFQSRLYNSISQLANAGVGYLGLNETREYITSKINGNFKVEGDLENLFKESSTVVISDENIIGGTEKISSELIYPEVEKRLSFLLGKLPITIGEVHITIRDPEAYLISRYCEYLRHYKFLSSSEYFDSFNLRAFSWLPLIQKIEKITSKKVIVTPFETLFNDEQQYLEKLCGVEIDFQQAGEGAAIRRSKITQEAYRILEHLADHYPRHMTKKLMNMMDNNKQHTKGSPFRPFSAELSEVLKKNYQMDKEELGLF</sequence>
<name>A0A3S0WJ40_9GAMM</name>
<comment type="caution">
    <text evidence="1">The sequence shown here is derived from an EMBL/GenBank/DDBJ whole genome shotgun (WGS) entry which is preliminary data.</text>
</comment>
<protein>
    <recommendedName>
        <fullName evidence="3">Sulfotransferase domain-containing protein</fullName>
    </recommendedName>
</protein>